<name>A0A3L8CPW9_9PSED</name>
<reference evidence="2 3" key="1">
    <citation type="journal article" date="2018" name="Front. Microbiol.">
        <title>Discovery of Phloeophagus Beetles as a Source of Pseudomonas Strains That Produce Potentially New Bioactive Substances and Description of Pseudomonas bohemica sp. nov.</title>
        <authorList>
            <person name="Saati-Santamaria Z."/>
            <person name="Lopez-Mondejar R."/>
            <person name="Jimenez-Gomez A."/>
            <person name="Diez-Mendez A."/>
            <person name="Vetrovsky T."/>
            <person name="Igual J.M."/>
            <person name="Velazquez E."/>
            <person name="Kolarik M."/>
            <person name="Rivas R."/>
            <person name="Garcia-Fraile P."/>
        </authorList>
    </citation>
    <scope>NUCLEOTIDE SEQUENCE [LARGE SCALE GENOMIC DNA]</scope>
    <source>
        <strain evidence="2 3">A2-NA13</strain>
    </source>
</reference>
<sequence length="282" mass="32799">MATNTYAPSPFEHIDFHIKDDHERFRYALLPASSHFWMYMSGGGRFMFFLLFIVSIPAYIAVISTGYDPIWESTKTIFIQLFSWLLGLPLLSWTIGSIVIKHFPNLWLKPSRGPIWELNRRTGLVTVFDYKNNGEYKKNGTIGELTAPFYEFDAYIATSPDSQGMPMNVLYLAHRYRNIMINFGALLCPGPEVQPACALWDFIQNYMDVSRPLPDLPQYEEYRHLDPTTAEYDRLTGRNPRFWIGMDDATFKQVVREMHQRVANIDTFQRPNLMAAYVTYVD</sequence>
<keyword evidence="1" id="KW-0472">Membrane</keyword>
<keyword evidence="3" id="KW-1185">Reference proteome</keyword>
<evidence type="ECO:0000313" key="2">
    <source>
        <dbReference type="EMBL" id="RLU09824.1"/>
    </source>
</evidence>
<evidence type="ECO:0000313" key="3">
    <source>
        <dbReference type="Proteomes" id="UP000282140"/>
    </source>
</evidence>
<keyword evidence="1" id="KW-0812">Transmembrane</keyword>
<dbReference type="Proteomes" id="UP000282140">
    <property type="component" value="Unassembled WGS sequence"/>
</dbReference>
<dbReference type="EMBL" id="PEGB01000004">
    <property type="protein sequence ID" value="RLU09824.1"/>
    <property type="molecule type" value="Genomic_DNA"/>
</dbReference>
<dbReference type="AlphaFoldDB" id="A0A3L8CPW9"/>
<accession>A0A3L8CPW9</accession>
<organism evidence="2 3">
    <name type="scientific">Pseudomonas prosekii</name>
    <dbReference type="NCBI Taxonomy" id="1148509"/>
    <lineage>
        <taxon>Bacteria</taxon>
        <taxon>Pseudomonadati</taxon>
        <taxon>Pseudomonadota</taxon>
        <taxon>Gammaproteobacteria</taxon>
        <taxon>Pseudomonadales</taxon>
        <taxon>Pseudomonadaceae</taxon>
        <taxon>Pseudomonas</taxon>
    </lineage>
</organism>
<keyword evidence="1" id="KW-1133">Transmembrane helix</keyword>
<feature type="transmembrane region" description="Helical" evidence="1">
    <location>
        <begin position="46"/>
        <end position="65"/>
    </location>
</feature>
<protein>
    <submittedName>
        <fullName evidence="2">Uncharacterized protein</fullName>
    </submittedName>
</protein>
<comment type="caution">
    <text evidence="2">The sequence shown here is derived from an EMBL/GenBank/DDBJ whole genome shotgun (WGS) entry which is preliminary data.</text>
</comment>
<evidence type="ECO:0000256" key="1">
    <source>
        <dbReference type="SAM" id="Phobius"/>
    </source>
</evidence>
<feature type="transmembrane region" description="Helical" evidence="1">
    <location>
        <begin position="77"/>
        <end position="100"/>
    </location>
</feature>
<proteinExistence type="predicted"/>
<gene>
    <name evidence="2" type="ORF">CS078_12240</name>
</gene>